<dbReference type="Pfam" id="PF15477">
    <property type="entry name" value="SMAP"/>
    <property type="match status" value="1"/>
</dbReference>
<dbReference type="Proteomes" id="UP000887561">
    <property type="component" value="Unplaced"/>
</dbReference>
<evidence type="ECO:0000313" key="4">
    <source>
        <dbReference type="WBParaSite" id="scaffold2369_cov190.g4734"/>
    </source>
</evidence>
<reference evidence="4" key="1">
    <citation type="submission" date="2022-11" db="UniProtKB">
        <authorList>
            <consortium name="WormBaseParasite"/>
        </authorList>
    </citation>
    <scope>IDENTIFICATION</scope>
</reference>
<evidence type="ECO:0000313" key="3">
    <source>
        <dbReference type="Proteomes" id="UP000887561"/>
    </source>
</evidence>
<feature type="compositionally biased region" description="Basic and acidic residues" evidence="1">
    <location>
        <begin position="218"/>
        <end position="286"/>
    </location>
</feature>
<name>A0A915LYW7_MELJA</name>
<accession>A0A915LYW7</accession>
<feature type="compositionally biased region" description="Basic and acidic residues" evidence="1">
    <location>
        <begin position="391"/>
        <end position="412"/>
    </location>
</feature>
<feature type="region of interest" description="Disordered" evidence="1">
    <location>
        <begin position="218"/>
        <end position="295"/>
    </location>
</feature>
<sequence>MDNENNIACTNCHGLGHTANECKWRKNCWKKPDYEINVAALPPKTSTLSKTKEFFGNVTPAFAASPRKNKRTKTIVKIATCEVVNLEEMNIRVKPQWRREFNSSQVWKRTNCNRIYSAAELEKKKENLFRKELIRWSDIFDGWSASNDEVENEYSDAAVALPTSSALSKDAQHFFFNSALSQSKGFAFLSIMSKRRHEDDEIGSDYCGNSVSKRISRDERRNDYRHGTGDRYHKERDDNERSRSSKSERRYDSDRYDSDRPRRLRDYDDYNDRRPPRRRECPKREYDEDEPERCSRPAWDNAKVKRHAEKIQERKLLWKGGNALDEKSGDEKNTSDDEEFGPRLHPTSSSAGNKPEKSEKKLENKWTSMIAASAKDTNQMDKFQRLMGLKKNSDTEKAQEKSQSDDPDKEKQAPSLNAEDLEKERLRQLELQRKLDIQYEMARHTQFSRRGKGLGSF</sequence>
<evidence type="ECO:0000259" key="2">
    <source>
        <dbReference type="Pfam" id="PF15477"/>
    </source>
</evidence>
<dbReference type="InterPro" id="IPR028124">
    <property type="entry name" value="SMAP_dom"/>
</dbReference>
<keyword evidence="3" id="KW-1185">Reference proteome</keyword>
<feature type="region of interest" description="Disordered" evidence="1">
    <location>
        <begin position="319"/>
        <end position="424"/>
    </location>
</feature>
<dbReference type="WBParaSite" id="scaffold2369_cov190.g4734">
    <property type="protein sequence ID" value="scaffold2369_cov190.g4734"/>
    <property type="gene ID" value="scaffold2369_cov190.g4734"/>
</dbReference>
<organism evidence="3 4">
    <name type="scientific">Meloidogyne javanica</name>
    <name type="common">Root-knot nematode worm</name>
    <dbReference type="NCBI Taxonomy" id="6303"/>
    <lineage>
        <taxon>Eukaryota</taxon>
        <taxon>Metazoa</taxon>
        <taxon>Ecdysozoa</taxon>
        <taxon>Nematoda</taxon>
        <taxon>Chromadorea</taxon>
        <taxon>Rhabditida</taxon>
        <taxon>Tylenchina</taxon>
        <taxon>Tylenchomorpha</taxon>
        <taxon>Tylenchoidea</taxon>
        <taxon>Meloidogynidae</taxon>
        <taxon>Meloidogyninae</taxon>
        <taxon>Meloidogyne</taxon>
        <taxon>Meloidogyne incognita group</taxon>
    </lineage>
</organism>
<dbReference type="AlphaFoldDB" id="A0A915LYW7"/>
<feature type="compositionally biased region" description="Basic and acidic residues" evidence="1">
    <location>
        <begin position="354"/>
        <end position="364"/>
    </location>
</feature>
<feature type="domain" description="Small acidic protein-like" evidence="2">
    <location>
        <begin position="373"/>
        <end position="455"/>
    </location>
</feature>
<protein>
    <submittedName>
        <fullName evidence="4">Small acidic protein-like domain-containing protein</fullName>
    </submittedName>
</protein>
<feature type="compositionally biased region" description="Basic and acidic residues" evidence="1">
    <location>
        <begin position="324"/>
        <end position="335"/>
    </location>
</feature>
<evidence type="ECO:0000256" key="1">
    <source>
        <dbReference type="SAM" id="MobiDB-lite"/>
    </source>
</evidence>
<proteinExistence type="predicted"/>